<keyword evidence="1" id="KW-1133">Transmembrane helix</keyword>
<keyword evidence="1" id="KW-0472">Membrane</keyword>
<protein>
    <submittedName>
        <fullName evidence="2">Uncharacterized protein</fullName>
    </submittedName>
</protein>
<gene>
    <name evidence="2" type="ORF">H4W79_001016</name>
</gene>
<evidence type="ECO:0000313" key="2">
    <source>
        <dbReference type="EMBL" id="MBE1456802.1"/>
    </source>
</evidence>
<keyword evidence="1" id="KW-0812">Transmembrane</keyword>
<proteinExistence type="predicted"/>
<dbReference type="Proteomes" id="UP000598217">
    <property type="component" value="Unassembled WGS sequence"/>
</dbReference>
<feature type="transmembrane region" description="Helical" evidence="1">
    <location>
        <begin position="105"/>
        <end position="126"/>
    </location>
</feature>
<sequence length="214" mass="22641">MKLYADTPVRACLQLVCDLAALVWAFVWIHAALALRETLLSLNRPGELMSSTGAGLTEHMDTAAENVRQVPLAGEALAAPFTGLSGTGESLSAAGDSFQDSVGTLALTLPLLVAALPLFLLAATWLPARARWIVRATGTVRLRALAPEARTRLLALRALSGAPAAGLAAVHEDPAGAWQENDRTVVAELAALELRRLGLRPKARNGRPVFTRRG</sequence>
<dbReference type="RefSeq" id="WP_191268185.1">
    <property type="nucleotide sequence ID" value="NZ_BMXJ01000002.1"/>
</dbReference>
<dbReference type="EMBL" id="JADBDY010000001">
    <property type="protein sequence ID" value="MBE1456802.1"/>
    <property type="molecule type" value="Genomic_DNA"/>
</dbReference>
<comment type="caution">
    <text evidence="2">The sequence shown here is derived from an EMBL/GenBank/DDBJ whole genome shotgun (WGS) entry which is preliminary data.</text>
</comment>
<accession>A0ABR9HCP2</accession>
<name>A0ABR9HCP2_9ACTN</name>
<evidence type="ECO:0000256" key="1">
    <source>
        <dbReference type="SAM" id="Phobius"/>
    </source>
</evidence>
<evidence type="ECO:0000313" key="3">
    <source>
        <dbReference type="Proteomes" id="UP000598217"/>
    </source>
</evidence>
<organism evidence="2 3">
    <name type="scientific">Nocardiopsis terrae</name>
    <dbReference type="NCBI Taxonomy" id="372655"/>
    <lineage>
        <taxon>Bacteria</taxon>
        <taxon>Bacillati</taxon>
        <taxon>Actinomycetota</taxon>
        <taxon>Actinomycetes</taxon>
        <taxon>Streptosporangiales</taxon>
        <taxon>Nocardiopsidaceae</taxon>
        <taxon>Nocardiopsis</taxon>
    </lineage>
</organism>
<keyword evidence="3" id="KW-1185">Reference proteome</keyword>
<reference evidence="2 3" key="1">
    <citation type="submission" date="2020-10" db="EMBL/GenBank/DDBJ databases">
        <title>Sequencing the genomes of 1000 actinobacteria strains.</title>
        <authorList>
            <person name="Klenk H.-P."/>
        </authorList>
    </citation>
    <scope>NUCLEOTIDE SEQUENCE [LARGE SCALE GENOMIC DNA]</scope>
    <source>
        <strain evidence="2 3">DSM 45157</strain>
    </source>
</reference>
<feature type="transmembrane region" description="Helical" evidence="1">
    <location>
        <begin position="12"/>
        <end position="35"/>
    </location>
</feature>